<feature type="chain" id="PRO_5011285272" evidence="1">
    <location>
        <begin position="20"/>
        <end position="255"/>
    </location>
</feature>
<comment type="caution">
    <text evidence="2">The sequence shown here is derived from an EMBL/GenBank/DDBJ whole genome shotgun (WGS) entry which is preliminary data.</text>
</comment>
<keyword evidence="1" id="KW-0732">Signal</keyword>
<dbReference type="EMBL" id="NHMP01000004">
    <property type="protein sequence ID" value="OXE47708.1"/>
    <property type="molecule type" value="Genomic_DNA"/>
</dbReference>
<gene>
    <name evidence="2" type="ORF">ADH67_07975</name>
</gene>
<dbReference type="Pfam" id="PF10670">
    <property type="entry name" value="DUF4198"/>
    <property type="match status" value="1"/>
</dbReference>
<reference evidence="3" key="1">
    <citation type="submission" date="2017-05" db="EMBL/GenBank/DDBJ databases">
        <title>Improved OligoMM genomes.</title>
        <authorList>
            <person name="Garzetti D."/>
        </authorList>
    </citation>
    <scope>NUCLEOTIDE SEQUENCE [LARGE SCALE GENOMIC DNA]</scope>
    <source>
        <strain evidence="3">YL45</strain>
    </source>
</reference>
<evidence type="ECO:0000313" key="2">
    <source>
        <dbReference type="EMBL" id="OXE47708.1"/>
    </source>
</evidence>
<evidence type="ECO:0000313" key="3">
    <source>
        <dbReference type="Proteomes" id="UP000214610"/>
    </source>
</evidence>
<protein>
    <submittedName>
        <fullName evidence="2">DUF4198 domain-containing protein</fullName>
    </submittedName>
</protein>
<dbReference type="RefSeq" id="WP_066595198.1">
    <property type="nucleotide sequence ID" value="NZ_CAJTBZ010000002.1"/>
</dbReference>
<proteinExistence type="predicted"/>
<dbReference type="Proteomes" id="UP000214610">
    <property type="component" value="Unassembled WGS sequence"/>
</dbReference>
<feature type="signal peptide" evidence="1">
    <location>
        <begin position="1"/>
        <end position="19"/>
    </location>
</feature>
<accession>A0A227KIG0</accession>
<organism evidence="2 3">
    <name type="scientific">Turicimonas muris</name>
    <dbReference type="NCBI Taxonomy" id="1796652"/>
    <lineage>
        <taxon>Bacteria</taxon>
        <taxon>Pseudomonadati</taxon>
        <taxon>Pseudomonadota</taxon>
        <taxon>Betaproteobacteria</taxon>
        <taxon>Burkholderiales</taxon>
        <taxon>Sutterellaceae</taxon>
        <taxon>Turicimonas</taxon>
    </lineage>
</organism>
<evidence type="ECO:0000256" key="1">
    <source>
        <dbReference type="SAM" id="SignalP"/>
    </source>
</evidence>
<dbReference type="InterPro" id="IPR019613">
    <property type="entry name" value="DUF4198"/>
</dbReference>
<dbReference type="AlphaFoldDB" id="A0A227KIG0"/>
<dbReference type="GeneID" id="78362738"/>
<keyword evidence="3" id="KW-1185">Reference proteome</keyword>
<sequence>MIKFPAFFAALAFSATASAHFGSVLPDKQIVENQKDNVVTLTAAFNHPMEQTGMTMDKPQKFSVFKDNHAQDLTSTLKPATVLGKDAWTTQYKISRPGLYQFLLEPTPYWEPAEDKFIIHYSKLYVPAYGIEEGWENPLGVKTEIVPLTRPFGNYVGNLFRGKVLVDGKPAANTPVELEFYNKGKIAEAPNDIFVTQTVMTDEQGIFSYSVPWAGWWGFAALTDADYQMKKDGSDKDVELGAVLWTEFVSPKLKK</sequence>
<name>A0A227KIG0_9BURK</name>